<dbReference type="PANTHER" id="PTHR22834:SF9">
    <property type="entry name" value="RHO GUANINE NUCLEOTIDE EXCHANGE FACTOR 37"/>
    <property type="match status" value="1"/>
</dbReference>
<feature type="domain" description="DH" evidence="2">
    <location>
        <begin position="24"/>
        <end position="87"/>
    </location>
</feature>
<evidence type="ECO:0000256" key="1">
    <source>
        <dbReference type="SAM" id="MobiDB-lite"/>
    </source>
</evidence>
<feature type="region of interest" description="Disordered" evidence="1">
    <location>
        <begin position="102"/>
        <end position="135"/>
    </location>
</feature>
<dbReference type="GO" id="GO:0005737">
    <property type="term" value="C:cytoplasm"/>
    <property type="evidence" value="ECO:0007669"/>
    <property type="project" value="TreeGrafter"/>
</dbReference>
<sequence length="135" mass="14733">MSDAEEATEEATEEVMPSDKMELSQRLAVEELITTEASYVHNLQLCVSDIRAHLQKKQLPELDLEGLFSNTDDILHMSQRFLKGLEDTAGRGQEQLLSISKCCSPEPSTTSGLLSPPNTPREAAAGQEGSPAHQP</sequence>
<evidence type="ECO:0000313" key="3">
    <source>
        <dbReference type="Ensembl" id="ENSMCSP00000017045.1"/>
    </source>
</evidence>
<evidence type="ECO:0000259" key="2">
    <source>
        <dbReference type="PROSITE" id="PS50010"/>
    </source>
</evidence>
<reference evidence="3" key="2">
    <citation type="submission" date="2025-09" db="UniProtKB">
        <authorList>
            <consortium name="Ensembl"/>
        </authorList>
    </citation>
    <scope>IDENTIFICATION</scope>
</reference>
<dbReference type="InterPro" id="IPR035899">
    <property type="entry name" value="DBL_dom_sf"/>
</dbReference>
<organism evidence="3 4">
    <name type="scientific">Malurus cyaneus samueli</name>
    <dbReference type="NCBI Taxonomy" id="2593467"/>
    <lineage>
        <taxon>Eukaryota</taxon>
        <taxon>Metazoa</taxon>
        <taxon>Chordata</taxon>
        <taxon>Craniata</taxon>
        <taxon>Vertebrata</taxon>
        <taxon>Euteleostomi</taxon>
        <taxon>Archelosauria</taxon>
        <taxon>Archosauria</taxon>
        <taxon>Dinosauria</taxon>
        <taxon>Saurischia</taxon>
        <taxon>Theropoda</taxon>
        <taxon>Coelurosauria</taxon>
        <taxon>Aves</taxon>
        <taxon>Neognathae</taxon>
        <taxon>Neoaves</taxon>
        <taxon>Telluraves</taxon>
        <taxon>Australaves</taxon>
        <taxon>Passeriformes</taxon>
        <taxon>Meliphagoidea</taxon>
        <taxon>Maluridae</taxon>
        <taxon>Malurus</taxon>
    </lineage>
</organism>
<dbReference type="GO" id="GO:0005085">
    <property type="term" value="F:guanyl-nucleotide exchange factor activity"/>
    <property type="evidence" value="ECO:0007669"/>
    <property type="project" value="InterPro"/>
</dbReference>
<feature type="region of interest" description="Disordered" evidence="1">
    <location>
        <begin position="1"/>
        <end position="20"/>
    </location>
</feature>
<dbReference type="InterPro" id="IPR051492">
    <property type="entry name" value="Dynamin-Rho_GEF"/>
</dbReference>
<reference evidence="3" key="1">
    <citation type="submission" date="2025-08" db="UniProtKB">
        <authorList>
            <consortium name="Ensembl"/>
        </authorList>
    </citation>
    <scope>IDENTIFICATION</scope>
</reference>
<name>A0A8C5U3R6_9PASS</name>
<dbReference type="Gene3D" id="1.20.900.10">
    <property type="entry name" value="Dbl homology (DH) domain"/>
    <property type="match status" value="1"/>
</dbReference>
<proteinExistence type="predicted"/>
<feature type="compositionally biased region" description="Acidic residues" evidence="1">
    <location>
        <begin position="1"/>
        <end position="13"/>
    </location>
</feature>
<dbReference type="PANTHER" id="PTHR22834">
    <property type="entry name" value="NUCLEAR FUSION PROTEIN FUS2"/>
    <property type="match status" value="1"/>
</dbReference>
<dbReference type="InterPro" id="IPR000219">
    <property type="entry name" value="DH_dom"/>
</dbReference>
<dbReference type="AlphaFoldDB" id="A0A8C5U3R6"/>
<dbReference type="SUPFAM" id="SSF48065">
    <property type="entry name" value="DBL homology domain (DH-domain)"/>
    <property type="match status" value="1"/>
</dbReference>
<accession>A0A8C5U3R6</accession>
<dbReference type="Pfam" id="PF00621">
    <property type="entry name" value="RhoGEF"/>
    <property type="match status" value="1"/>
</dbReference>
<protein>
    <recommendedName>
        <fullName evidence="2">DH domain-containing protein</fullName>
    </recommendedName>
</protein>
<dbReference type="Ensembl" id="ENSMCST00000017479.1">
    <property type="protein sequence ID" value="ENSMCSP00000017045.1"/>
    <property type="gene ID" value="ENSMCSG00000011805.1"/>
</dbReference>
<dbReference type="PROSITE" id="PS50010">
    <property type="entry name" value="DH_2"/>
    <property type="match status" value="1"/>
</dbReference>
<evidence type="ECO:0000313" key="4">
    <source>
        <dbReference type="Proteomes" id="UP000694560"/>
    </source>
</evidence>
<dbReference type="Proteomes" id="UP000694560">
    <property type="component" value="Unplaced"/>
</dbReference>
<keyword evidence="4" id="KW-1185">Reference proteome</keyword>